<dbReference type="AlphaFoldDB" id="A0A7C5HTF0"/>
<name>A0A7C5HTF0_UNCW3</name>
<dbReference type="CDD" id="cd07361">
    <property type="entry name" value="MEMO_like"/>
    <property type="match status" value="1"/>
</dbReference>
<comment type="similarity">
    <text evidence="1">Belongs to the MEMO1 family.</text>
</comment>
<organism evidence="2">
    <name type="scientific">candidate division WOR-3 bacterium</name>
    <dbReference type="NCBI Taxonomy" id="2052148"/>
    <lineage>
        <taxon>Bacteria</taxon>
        <taxon>Bacteria division WOR-3</taxon>
    </lineage>
</organism>
<protein>
    <submittedName>
        <fullName evidence="2">AmmeMemoRadiSam system protein B</fullName>
    </submittedName>
</protein>
<sequence length="251" mass="27905">MIREPRYSGSFYPENASQLKALLDTLFKEAPSLNLTGRVKALISPHAGYVYSGKVAASGYSSLRNVNLDNVVIIGPSHHVAFDGMAVFAEGEWITPLGSVEVSKDLAEEILGRSKFIFQDEEIHRVEHSIEVQIPFLQYIAGNSFKILPLMVGFLNEVSLSDISRVLYDFLHAHNDALLVVSSDLYHGYSHKECVETDRRTINAILEMDGLKFHRKMETGEVMACGGGGIAILLEALKNFPIKPVEIYYTN</sequence>
<reference evidence="2" key="1">
    <citation type="journal article" date="2020" name="mSystems">
        <title>Genome- and Community-Level Interaction Insights into Carbon Utilization and Element Cycling Functions of Hydrothermarchaeota in Hydrothermal Sediment.</title>
        <authorList>
            <person name="Zhou Z."/>
            <person name="Liu Y."/>
            <person name="Xu W."/>
            <person name="Pan J."/>
            <person name="Luo Z.H."/>
            <person name="Li M."/>
        </authorList>
    </citation>
    <scope>NUCLEOTIDE SEQUENCE [LARGE SCALE GENOMIC DNA]</scope>
    <source>
        <strain evidence="2">HyVt-94</strain>
    </source>
</reference>
<feature type="non-terminal residue" evidence="2">
    <location>
        <position position="251"/>
    </location>
</feature>
<proteinExistence type="inferred from homology"/>
<dbReference type="Gene3D" id="3.40.830.10">
    <property type="entry name" value="LigB-like"/>
    <property type="match status" value="1"/>
</dbReference>
<dbReference type="InterPro" id="IPR002737">
    <property type="entry name" value="MEMO1_fam"/>
</dbReference>
<evidence type="ECO:0000313" key="2">
    <source>
        <dbReference type="EMBL" id="HHF57831.1"/>
    </source>
</evidence>
<dbReference type="PANTHER" id="PTHR11060">
    <property type="entry name" value="PROTEIN MEMO1"/>
    <property type="match status" value="1"/>
</dbReference>
<gene>
    <name evidence="2" type="primary">amrB</name>
    <name evidence="2" type="ORF">ENL41_00220</name>
</gene>
<dbReference type="PANTHER" id="PTHR11060:SF0">
    <property type="entry name" value="PROTEIN MEMO1"/>
    <property type="match status" value="1"/>
</dbReference>
<accession>A0A7C5HTF0</accession>
<dbReference type="Pfam" id="PF01875">
    <property type="entry name" value="Memo"/>
    <property type="match status" value="1"/>
</dbReference>
<comment type="caution">
    <text evidence="2">The sequence shown here is derived from an EMBL/GenBank/DDBJ whole genome shotgun (WGS) entry which is preliminary data.</text>
</comment>
<dbReference type="NCBIfam" id="TIGR04336">
    <property type="entry name" value="AmmeMemoSam_B"/>
    <property type="match status" value="1"/>
</dbReference>
<evidence type="ECO:0000256" key="1">
    <source>
        <dbReference type="ARBA" id="ARBA00006315"/>
    </source>
</evidence>
<dbReference type="EMBL" id="DRTV01000018">
    <property type="protein sequence ID" value="HHF57831.1"/>
    <property type="molecule type" value="Genomic_DNA"/>
</dbReference>
<dbReference type="Proteomes" id="UP000886014">
    <property type="component" value="Unassembled WGS sequence"/>
</dbReference>